<evidence type="ECO:0008006" key="4">
    <source>
        <dbReference type="Google" id="ProtNLM"/>
    </source>
</evidence>
<evidence type="ECO:0000256" key="1">
    <source>
        <dbReference type="SAM" id="Phobius"/>
    </source>
</evidence>
<feature type="transmembrane region" description="Helical" evidence="1">
    <location>
        <begin position="108"/>
        <end position="125"/>
    </location>
</feature>
<name>A0A0F6YKN5_9BACT</name>
<dbReference type="STRING" id="927083.DB32_005487"/>
<organism evidence="2 3">
    <name type="scientific">Sandaracinus amylolyticus</name>
    <dbReference type="NCBI Taxonomy" id="927083"/>
    <lineage>
        <taxon>Bacteria</taxon>
        <taxon>Pseudomonadati</taxon>
        <taxon>Myxococcota</taxon>
        <taxon>Polyangia</taxon>
        <taxon>Polyangiales</taxon>
        <taxon>Sandaracinaceae</taxon>
        <taxon>Sandaracinus</taxon>
    </lineage>
</organism>
<evidence type="ECO:0000313" key="3">
    <source>
        <dbReference type="Proteomes" id="UP000034883"/>
    </source>
</evidence>
<proteinExistence type="predicted"/>
<feature type="transmembrane region" description="Helical" evidence="1">
    <location>
        <begin position="158"/>
        <end position="191"/>
    </location>
</feature>
<protein>
    <recommendedName>
        <fullName evidence="4">DUF4112 domain-containing protein</fullName>
    </recommendedName>
</protein>
<accession>A0A0F6YKN5</accession>
<dbReference type="AlphaFoldDB" id="A0A0F6YKN5"/>
<dbReference type="InterPro" id="IPR025187">
    <property type="entry name" value="DUF4112"/>
</dbReference>
<dbReference type="Proteomes" id="UP000034883">
    <property type="component" value="Chromosome"/>
</dbReference>
<sequence>MERHLDEHAKRITDRAVDEALARIDGGDQLSPELRKLATQQLAPWAEKLVRFLDETLRIPGTNIHLGLDPVIGFLIPGAGDAITSTGSVSLLLLALKERVPTIALLRMLLNIAIDTVVGAIPFLGDAFDMFFRSNRRNLEIIRKYRDDPKAKPGAADYLVVGAGVLLAIAGFVIPVVIVYGVGFGVLYELWRTITGS</sequence>
<gene>
    <name evidence="2" type="ORF">DB32_005487</name>
</gene>
<feature type="transmembrane region" description="Helical" evidence="1">
    <location>
        <begin position="71"/>
        <end position="96"/>
    </location>
</feature>
<dbReference type="EMBL" id="CP011125">
    <property type="protein sequence ID" value="AKF08338.1"/>
    <property type="molecule type" value="Genomic_DNA"/>
</dbReference>
<dbReference type="PANTHER" id="PTHR35519">
    <property type="entry name" value="MEMBRANE PROTEINS"/>
    <property type="match status" value="1"/>
</dbReference>
<keyword evidence="1" id="KW-0472">Membrane</keyword>
<dbReference type="RefSeq" id="WP_169791561.1">
    <property type="nucleotide sequence ID" value="NZ_CP011125.1"/>
</dbReference>
<dbReference type="Pfam" id="PF13430">
    <property type="entry name" value="DUF4112"/>
    <property type="match status" value="1"/>
</dbReference>
<reference evidence="2 3" key="1">
    <citation type="submission" date="2015-03" db="EMBL/GenBank/DDBJ databases">
        <title>Genome assembly of Sandaracinus amylolyticus DSM 53668.</title>
        <authorList>
            <person name="Sharma G."/>
            <person name="Subramanian S."/>
        </authorList>
    </citation>
    <scope>NUCLEOTIDE SEQUENCE [LARGE SCALE GENOMIC DNA]</scope>
    <source>
        <strain evidence="2 3">DSM 53668</strain>
    </source>
</reference>
<dbReference type="PANTHER" id="PTHR35519:SF2">
    <property type="entry name" value="PH DOMAIN PROTEIN"/>
    <property type="match status" value="1"/>
</dbReference>
<keyword evidence="1" id="KW-0812">Transmembrane</keyword>
<keyword evidence="1" id="KW-1133">Transmembrane helix</keyword>
<evidence type="ECO:0000313" key="2">
    <source>
        <dbReference type="EMBL" id="AKF08338.1"/>
    </source>
</evidence>
<dbReference type="KEGG" id="samy:DB32_005487"/>
<keyword evidence="3" id="KW-1185">Reference proteome</keyword>